<name>A0A2V4BJ28_9FLAO</name>
<evidence type="ECO:0000313" key="1">
    <source>
        <dbReference type="EMBL" id="PXY38747.1"/>
    </source>
</evidence>
<dbReference type="Proteomes" id="UP000247903">
    <property type="component" value="Unassembled WGS sequence"/>
</dbReference>
<dbReference type="EMBL" id="QJHK01000033">
    <property type="protein sequence ID" value="PXY38747.1"/>
    <property type="molecule type" value="Genomic_DNA"/>
</dbReference>
<evidence type="ECO:0000313" key="2">
    <source>
        <dbReference type="Proteomes" id="UP000247903"/>
    </source>
</evidence>
<accession>A0A2V4BJ28</accession>
<dbReference type="RefSeq" id="WP_110308639.1">
    <property type="nucleotide sequence ID" value="NZ_QJHK01000033.1"/>
</dbReference>
<protein>
    <submittedName>
        <fullName evidence="1">Uncharacterized protein</fullName>
    </submittedName>
</protein>
<proteinExistence type="predicted"/>
<sequence length="137" mass="16064">MKTLTTVFISIILFTYIACDRPNCKNTNPIFDKFSPESSEYKLELSKQIQSVGFENLDYWFDKYLKINDKEYIEINVQNDSVCAKAIVEVKNWSKIEGLRKEINGYRGAKLNCLRMRIERVGNKVDFIYEDIANIED</sequence>
<dbReference type="OrthoDB" id="799144at2"/>
<reference evidence="1 2" key="1">
    <citation type="submission" date="2018-05" db="EMBL/GenBank/DDBJ databases">
        <title>Flavobacterium sp. strain IMCC34759, incomplete genome.</title>
        <authorList>
            <person name="Joung Y."/>
            <person name="Cho J."/>
        </authorList>
    </citation>
    <scope>NUCLEOTIDE SEQUENCE [LARGE SCALE GENOMIC DNA]</scope>
    <source>
        <strain evidence="1 2">IMCC34759</strain>
    </source>
</reference>
<organism evidence="1 2">
    <name type="scientific">Flavobacterium cheongpyeongense</name>
    <dbReference type="NCBI Taxonomy" id="2212651"/>
    <lineage>
        <taxon>Bacteria</taxon>
        <taxon>Pseudomonadati</taxon>
        <taxon>Bacteroidota</taxon>
        <taxon>Flavobacteriia</taxon>
        <taxon>Flavobacteriales</taxon>
        <taxon>Flavobacteriaceae</taxon>
        <taxon>Flavobacterium</taxon>
    </lineage>
</organism>
<dbReference type="AlphaFoldDB" id="A0A2V4BJ28"/>
<comment type="caution">
    <text evidence="1">The sequence shown here is derived from an EMBL/GenBank/DDBJ whole genome shotgun (WGS) entry which is preliminary data.</text>
</comment>
<keyword evidence="2" id="KW-1185">Reference proteome</keyword>
<gene>
    <name evidence="1" type="ORF">DMB65_21270</name>
</gene>